<feature type="domain" description="SusE outer membrane protein" evidence="1">
    <location>
        <begin position="23"/>
        <end position="137"/>
    </location>
</feature>
<dbReference type="Proteomes" id="UP001165367">
    <property type="component" value="Unassembled WGS sequence"/>
</dbReference>
<gene>
    <name evidence="2" type="ORF">LZZ85_05220</name>
</gene>
<reference evidence="2" key="1">
    <citation type="submission" date="2022-01" db="EMBL/GenBank/DDBJ databases">
        <authorList>
            <person name="Jo J.-H."/>
            <person name="Im W.-T."/>
        </authorList>
    </citation>
    <scope>NUCLEOTIDE SEQUENCE</scope>
    <source>
        <strain evidence="2">NA20</strain>
    </source>
</reference>
<accession>A0ABS9KMX2</accession>
<dbReference type="Pfam" id="PF14292">
    <property type="entry name" value="SusE"/>
    <property type="match status" value="1"/>
</dbReference>
<sequence length="281" mass="29797">MSTINKLIAGLGLVVLTASSCKKDENKVFFEGGTPPVLTASVTNSIPLAFANSEKEGLVLNWTNPEYKFNTGTSSQNVSYLVEIDTVGANFTNPNRQTIGVNNNLSVSMTQGTLNDYLLNQLVLKPSMEHNIEIRVKSSLANSSVTLSSASLKFKVTPYAIPPKVAPPASGKLYVTGAATPAGWQCGCPTDVAPASQTFTQVSPTLYEIPNIVLNGGQSYLLLPVYGSWGAKYGFTGSNNGNNPNGDDFKAEGGDIISPAASGNYKIVVDFQRGKFTVTKL</sequence>
<dbReference type="InterPro" id="IPR025970">
    <property type="entry name" value="SusE"/>
</dbReference>
<organism evidence="2 3">
    <name type="scientific">Terrimonas ginsenosidimutans</name>
    <dbReference type="NCBI Taxonomy" id="2908004"/>
    <lineage>
        <taxon>Bacteria</taxon>
        <taxon>Pseudomonadati</taxon>
        <taxon>Bacteroidota</taxon>
        <taxon>Chitinophagia</taxon>
        <taxon>Chitinophagales</taxon>
        <taxon>Chitinophagaceae</taxon>
        <taxon>Terrimonas</taxon>
    </lineage>
</organism>
<name>A0ABS9KMX2_9BACT</name>
<dbReference type="Gene3D" id="2.60.40.3620">
    <property type="match status" value="1"/>
</dbReference>
<keyword evidence="3" id="KW-1185">Reference proteome</keyword>
<evidence type="ECO:0000313" key="2">
    <source>
        <dbReference type="EMBL" id="MCG2613667.1"/>
    </source>
</evidence>
<comment type="caution">
    <text evidence="2">The sequence shown here is derived from an EMBL/GenBank/DDBJ whole genome shotgun (WGS) entry which is preliminary data.</text>
</comment>
<dbReference type="EMBL" id="JAKLTR010000003">
    <property type="protein sequence ID" value="MCG2613667.1"/>
    <property type="molecule type" value="Genomic_DNA"/>
</dbReference>
<evidence type="ECO:0000259" key="1">
    <source>
        <dbReference type="Pfam" id="PF14292"/>
    </source>
</evidence>
<dbReference type="RefSeq" id="WP_237869263.1">
    <property type="nucleotide sequence ID" value="NZ_JAKLTR010000003.1"/>
</dbReference>
<protein>
    <submittedName>
        <fullName evidence="2">SusE domain-containing protein</fullName>
    </submittedName>
</protein>
<dbReference type="PROSITE" id="PS51257">
    <property type="entry name" value="PROKAR_LIPOPROTEIN"/>
    <property type="match status" value="1"/>
</dbReference>
<proteinExistence type="predicted"/>
<evidence type="ECO:0000313" key="3">
    <source>
        <dbReference type="Proteomes" id="UP001165367"/>
    </source>
</evidence>